<dbReference type="InterPro" id="IPR016914">
    <property type="entry name" value="TrmL"/>
</dbReference>
<evidence type="ECO:0000256" key="1">
    <source>
        <dbReference type="ARBA" id="ARBA00022490"/>
    </source>
</evidence>
<dbReference type="EMBL" id="CP006939">
    <property type="protein sequence ID" value="AHC15575.1"/>
    <property type="molecule type" value="Genomic_DNA"/>
</dbReference>
<dbReference type="CDD" id="cd18094">
    <property type="entry name" value="SpoU-like_TrmL"/>
    <property type="match status" value="1"/>
</dbReference>
<keyword evidence="2 6" id="KW-0489">Methyltransferase</keyword>
<gene>
    <name evidence="9" type="ORF">L21SP2_2212</name>
</gene>
<dbReference type="GO" id="GO:0002130">
    <property type="term" value="P:wobble position ribose methylation"/>
    <property type="evidence" value="ECO:0007669"/>
    <property type="project" value="TreeGrafter"/>
</dbReference>
<sequence>MGEYDLHLVLHEPEIPQNTGNIARTCTALDATLHLIKPLGFSLEDKYVKRSGMDYWERLNYIVWEDLDDFFQGIQREYGADPAEECFYISTKARQQLGQVEYPSRAFFLFGKESAGLPEYLMKNFPEQSLRIPMKPGIRSLNLSNAAAIIAYDHWKHFNFPGCESFN</sequence>
<dbReference type="OrthoDB" id="9789043at2"/>
<dbReference type="AlphaFoldDB" id="V5WIY1"/>
<comment type="similarity">
    <text evidence="6">Belongs to the class IV-like SAM-binding methyltransferase superfamily. RNA methyltransferase TrmH family. TrmL subfamily.</text>
</comment>
<dbReference type="InterPro" id="IPR001537">
    <property type="entry name" value="SpoU_MeTrfase"/>
</dbReference>
<keyword evidence="3 6" id="KW-0808">Transferase</keyword>
<organism evidence="9 10">
    <name type="scientific">Salinispira pacifica</name>
    <dbReference type="NCBI Taxonomy" id="1307761"/>
    <lineage>
        <taxon>Bacteria</taxon>
        <taxon>Pseudomonadati</taxon>
        <taxon>Spirochaetota</taxon>
        <taxon>Spirochaetia</taxon>
        <taxon>Spirochaetales</taxon>
        <taxon>Spirochaetaceae</taxon>
        <taxon>Salinispira</taxon>
    </lineage>
</organism>
<evidence type="ECO:0000313" key="10">
    <source>
        <dbReference type="Proteomes" id="UP000018680"/>
    </source>
</evidence>
<dbReference type="PIRSF" id="PIRSF029256">
    <property type="entry name" value="SpoU_TrmH_prd"/>
    <property type="match status" value="1"/>
</dbReference>
<evidence type="ECO:0000313" key="9">
    <source>
        <dbReference type="EMBL" id="AHC15575.1"/>
    </source>
</evidence>
<accession>V5WIY1</accession>
<evidence type="ECO:0000256" key="7">
    <source>
        <dbReference type="PIRSR" id="PIRSR029256-1"/>
    </source>
</evidence>
<dbReference type="HOGENOM" id="CLU_110125_0_0_12"/>
<dbReference type="InterPro" id="IPR029028">
    <property type="entry name" value="Alpha/beta_knot_MTases"/>
</dbReference>
<feature type="binding site" evidence="6 7">
    <location>
        <position position="111"/>
    </location>
    <ligand>
        <name>S-adenosyl-L-methionine</name>
        <dbReference type="ChEBI" id="CHEBI:59789"/>
    </ligand>
</feature>
<dbReference type="KEGG" id="slr:L21SP2_2212"/>
<evidence type="ECO:0000256" key="5">
    <source>
        <dbReference type="ARBA" id="ARBA00022694"/>
    </source>
</evidence>
<dbReference type="SUPFAM" id="SSF75217">
    <property type="entry name" value="alpha/beta knot"/>
    <property type="match status" value="1"/>
</dbReference>
<feature type="domain" description="tRNA/rRNA methyltransferase SpoU type" evidence="8">
    <location>
        <begin position="6"/>
        <end position="152"/>
    </location>
</feature>
<dbReference type="Pfam" id="PF00588">
    <property type="entry name" value="SpoU_methylase"/>
    <property type="match status" value="1"/>
</dbReference>
<evidence type="ECO:0000256" key="3">
    <source>
        <dbReference type="ARBA" id="ARBA00022679"/>
    </source>
</evidence>
<evidence type="ECO:0000256" key="2">
    <source>
        <dbReference type="ARBA" id="ARBA00022603"/>
    </source>
</evidence>
<keyword evidence="10" id="KW-1185">Reference proteome</keyword>
<comment type="catalytic activity">
    <reaction evidence="6">
        <text>cytidine(34) in tRNA + S-adenosyl-L-methionine = 2'-O-methylcytidine(34) in tRNA + S-adenosyl-L-homocysteine + H(+)</text>
        <dbReference type="Rhea" id="RHEA:43084"/>
        <dbReference type="Rhea" id="RHEA-COMP:10331"/>
        <dbReference type="Rhea" id="RHEA-COMP:10332"/>
        <dbReference type="ChEBI" id="CHEBI:15378"/>
        <dbReference type="ChEBI" id="CHEBI:57856"/>
        <dbReference type="ChEBI" id="CHEBI:59789"/>
        <dbReference type="ChEBI" id="CHEBI:74495"/>
        <dbReference type="ChEBI" id="CHEBI:82748"/>
        <dbReference type="EC" id="2.1.1.207"/>
    </reaction>
</comment>
<dbReference type="InterPro" id="IPR029026">
    <property type="entry name" value="tRNA_m1G_MTases_N"/>
</dbReference>
<evidence type="ECO:0000256" key="4">
    <source>
        <dbReference type="ARBA" id="ARBA00022691"/>
    </source>
</evidence>
<comment type="catalytic activity">
    <reaction evidence="6">
        <text>5-carboxymethylaminomethyluridine(34) in tRNA(Leu) + S-adenosyl-L-methionine = 5-carboxymethylaminomethyl-2'-O-methyluridine(34) in tRNA(Leu) + S-adenosyl-L-homocysteine + H(+)</text>
        <dbReference type="Rhea" id="RHEA:43088"/>
        <dbReference type="Rhea" id="RHEA-COMP:10333"/>
        <dbReference type="Rhea" id="RHEA-COMP:10334"/>
        <dbReference type="ChEBI" id="CHEBI:15378"/>
        <dbReference type="ChEBI" id="CHEBI:57856"/>
        <dbReference type="ChEBI" id="CHEBI:59789"/>
        <dbReference type="ChEBI" id="CHEBI:74508"/>
        <dbReference type="ChEBI" id="CHEBI:74511"/>
        <dbReference type="EC" id="2.1.1.207"/>
    </reaction>
</comment>
<evidence type="ECO:0000256" key="6">
    <source>
        <dbReference type="HAMAP-Rule" id="MF_01885"/>
    </source>
</evidence>
<name>V5WIY1_9SPIO</name>
<feature type="binding site" evidence="6 7">
    <location>
        <position position="140"/>
    </location>
    <ligand>
        <name>S-adenosyl-L-methionine</name>
        <dbReference type="ChEBI" id="CHEBI:59789"/>
    </ligand>
</feature>
<dbReference type="PANTHER" id="PTHR42971">
    <property type="entry name" value="TRNA (CYTIDINE(34)-2'-O)-METHYLTRANSFERASE"/>
    <property type="match status" value="1"/>
</dbReference>
<keyword evidence="4 6" id="KW-0949">S-adenosyl-L-methionine</keyword>
<dbReference type="STRING" id="1307761.L21SP2_2212"/>
<feature type="binding site" evidence="6 7">
    <location>
        <position position="132"/>
    </location>
    <ligand>
        <name>S-adenosyl-L-methionine</name>
        <dbReference type="ChEBI" id="CHEBI:59789"/>
    </ligand>
</feature>
<feature type="binding site" evidence="6 7">
    <location>
        <position position="89"/>
    </location>
    <ligand>
        <name>S-adenosyl-L-methionine</name>
        <dbReference type="ChEBI" id="CHEBI:59789"/>
    </ligand>
</feature>
<keyword evidence="1 6" id="KW-0963">Cytoplasm</keyword>
<dbReference type="RefSeq" id="WP_024268479.1">
    <property type="nucleotide sequence ID" value="NC_023035.1"/>
</dbReference>
<dbReference type="Gene3D" id="3.40.1280.10">
    <property type="match status" value="1"/>
</dbReference>
<dbReference type="GO" id="GO:0141102">
    <property type="term" value="F:tRNA (5-carboxymethylaminomethyluridine(34)-2'-O)-methyltransferase activity"/>
    <property type="evidence" value="ECO:0007669"/>
    <property type="project" value="RHEA"/>
</dbReference>
<reference evidence="9 10" key="1">
    <citation type="journal article" date="2015" name="Stand. Genomic Sci.">
        <title>Complete genome sequence and description of Salinispira pacifica gen. nov., sp. nov., a novel spirochaete isolated form a hypersaline microbial mat.</title>
        <authorList>
            <person name="Ben Hania W."/>
            <person name="Joseph M."/>
            <person name="Schumann P."/>
            <person name="Bunk B."/>
            <person name="Fiebig A."/>
            <person name="Sproer C."/>
            <person name="Klenk H.P."/>
            <person name="Fardeau M.L."/>
            <person name="Spring S."/>
        </authorList>
    </citation>
    <scope>NUCLEOTIDE SEQUENCE [LARGE SCALE GENOMIC DNA]</scope>
    <source>
        <strain evidence="9 10">L21-RPul-D2</strain>
    </source>
</reference>
<evidence type="ECO:0000259" key="8">
    <source>
        <dbReference type="Pfam" id="PF00588"/>
    </source>
</evidence>
<dbReference type="PANTHER" id="PTHR42971:SF1">
    <property type="entry name" value="TRNA (CYTIDINE(34)-2'-O)-METHYLTRANSFERASE"/>
    <property type="match status" value="1"/>
</dbReference>
<keyword evidence="5 6" id="KW-0819">tRNA processing</keyword>
<dbReference type="eggNOG" id="COG0219">
    <property type="taxonomic scope" value="Bacteria"/>
</dbReference>
<comment type="subcellular location">
    <subcellularLocation>
        <location evidence="6">Cytoplasm</location>
    </subcellularLocation>
</comment>
<dbReference type="GO" id="GO:0141098">
    <property type="term" value="F:tRNA (cytidine(34)-2'-O)-methyltransferase activity"/>
    <property type="evidence" value="ECO:0007669"/>
    <property type="project" value="RHEA"/>
</dbReference>
<dbReference type="GO" id="GO:0003723">
    <property type="term" value="F:RNA binding"/>
    <property type="evidence" value="ECO:0007669"/>
    <property type="project" value="InterPro"/>
</dbReference>
<protein>
    <recommendedName>
        <fullName evidence="6">Putative tRNA (cytidine(34)-2'-O)-methyltransferase</fullName>
        <ecNumber evidence="6">2.1.1.207</ecNumber>
    </recommendedName>
    <alternativeName>
        <fullName evidence="6">tRNA (cytidine/uridine-2'-O-)-methyltransferase</fullName>
    </alternativeName>
</protein>
<dbReference type="PATRIC" id="fig|1307761.3.peg.2205"/>
<proteinExistence type="inferred from homology"/>
<comment type="function">
    <text evidence="6">Could methylate the ribose at the nucleotide 34 wobble position in tRNA.</text>
</comment>
<dbReference type="HAMAP" id="MF_01885">
    <property type="entry name" value="tRNA_methyltr_TrmL"/>
    <property type="match status" value="1"/>
</dbReference>
<dbReference type="GO" id="GO:0005737">
    <property type="term" value="C:cytoplasm"/>
    <property type="evidence" value="ECO:0007669"/>
    <property type="project" value="UniProtKB-SubCell"/>
</dbReference>
<dbReference type="EC" id="2.1.1.207" evidence="6"/>
<dbReference type="Proteomes" id="UP000018680">
    <property type="component" value="Chromosome"/>
</dbReference>